<keyword evidence="3" id="KW-1185">Reference proteome</keyword>
<feature type="domain" description="NAD-dependent epimerase/dehydratase" evidence="1">
    <location>
        <begin position="6"/>
        <end position="198"/>
    </location>
</feature>
<evidence type="ECO:0000259" key="1">
    <source>
        <dbReference type="Pfam" id="PF01370"/>
    </source>
</evidence>
<evidence type="ECO:0000313" key="3">
    <source>
        <dbReference type="Proteomes" id="UP000316905"/>
    </source>
</evidence>
<proteinExistence type="predicted"/>
<dbReference type="PANTHER" id="PTHR43245">
    <property type="entry name" value="BIFUNCTIONAL POLYMYXIN RESISTANCE PROTEIN ARNA"/>
    <property type="match status" value="1"/>
</dbReference>
<dbReference type="Pfam" id="PF01370">
    <property type="entry name" value="Epimerase"/>
    <property type="match status" value="1"/>
</dbReference>
<dbReference type="OrthoDB" id="9778052at2"/>
<dbReference type="InterPro" id="IPR036291">
    <property type="entry name" value="NAD(P)-bd_dom_sf"/>
</dbReference>
<organism evidence="2 3">
    <name type="scientific">Pseudomonas duriflava</name>
    <dbReference type="NCBI Taxonomy" id="459528"/>
    <lineage>
        <taxon>Bacteria</taxon>
        <taxon>Pseudomonadati</taxon>
        <taxon>Pseudomonadota</taxon>
        <taxon>Gammaproteobacteria</taxon>
        <taxon>Pseudomonadales</taxon>
        <taxon>Pseudomonadaceae</taxon>
        <taxon>Pseudomonas</taxon>
    </lineage>
</organism>
<dbReference type="AlphaFoldDB" id="A0A562QJ15"/>
<protein>
    <submittedName>
        <fullName evidence="2">Nucleoside-diphosphate-sugar epimerase</fullName>
    </submittedName>
</protein>
<sequence>MERTVALTGATGFIGSLLRQRLIQSGVRLRALCRHPFVTREDGIEWVQGALEDPHALARLVDGADAVIHCAAVVRGGTVDYFQRNNVTGSMNVLRAAQASGCCERFLFMSSLAARYPHLSWYAASKHEAERQLLQAANDMTLTIFRPTAVYGPGDREMRPLFEWLLRGWLFVIGQPEARLTFLQVEDLVCAVVKWLEASVVESACYELNDGCGNGYGWADIATMAAEVRQGPVRQVNLPPVMLNGLARANLALSRLTGQAPMLTPSKVGELRHPDWSCSNEAIRQALAWEPAIRLRHALQERCF</sequence>
<dbReference type="EMBL" id="VLKY01000003">
    <property type="protein sequence ID" value="TWI56729.1"/>
    <property type="molecule type" value="Genomic_DNA"/>
</dbReference>
<evidence type="ECO:0000313" key="2">
    <source>
        <dbReference type="EMBL" id="TWI56729.1"/>
    </source>
</evidence>
<comment type="caution">
    <text evidence="2">The sequence shown here is derived from an EMBL/GenBank/DDBJ whole genome shotgun (WGS) entry which is preliminary data.</text>
</comment>
<dbReference type="RefSeq" id="WP_145139426.1">
    <property type="nucleotide sequence ID" value="NZ_VLKY01000003.1"/>
</dbReference>
<gene>
    <name evidence="2" type="ORF">IQ22_01181</name>
</gene>
<reference evidence="2 3" key="1">
    <citation type="journal article" date="2015" name="Stand. Genomic Sci.">
        <title>Genomic Encyclopedia of Bacterial and Archaeal Type Strains, Phase III: the genomes of soil and plant-associated and newly described type strains.</title>
        <authorList>
            <person name="Whitman W.B."/>
            <person name="Woyke T."/>
            <person name="Klenk H.P."/>
            <person name="Zhou Y."/>
            <person name="Lilburn T.G."/>
            <person name="Beck B.J."/>
            <person name="De Vos P."/>
            <person name="Vandamme P."/>
            <person name="Eisen J.A."/>
            <person name="Garrity G."/>
            <person name="Hugenholtz P."/>
            <person name="Kyrpides N.C."/>
        </authorList>
    </citation>
    <scope>NUCLEOTIDE SEQUENCE [LARGE SCALE GENOMIC DNA]</scope>
    <source>
        <strain evidence="2 3">CGMCC 1.6858</strain>
    </source>
</reference>
<dbReference type="InterPro" id="IPR001509">
    <property type="entry name" value="Epimerase_deHydtase"/>
</dbReference>
<dbReference type="Gene3D" id="3.40.50.720">
    <property type="entry name" value="NAD(P)-binding Rossmann-like Domain"/>
    <property type="match status" value="1"/>
</dbReference>
<dbReference type="SUPFAM" id="SSF51735">
    <property type="entry name" value="NAD(P)-binding Rossmann-fold domains"/>
    <property type="match status" value="1"/>
</dbReference>
<accession>A0A562QJ15</accession>
<dbReference type="InterPro" id="IPR050177">
    <property type="entry name" value="Lipid_A_modif_metabolic_enz"/>
</dbReference>
<name>A0A562QJ15_9PSED</name>
<dbReference type="Proteomes" id="UP000316905">
    <property type="component" value="Unassembled WGS sequence"/>
</dbReference>